<keyword evidence="5" id="KW-0547">Nucleotide-binding</keyword>
<dbReference type="Gene3D" id="3.30.565.10">
    <property type="entry name" value="Histidine kinase-like ATPase, C-terminal domain"/>
    <property type="match status" value="1"/>
</dbReference>
<feature type="transmembrane region" description="Helical" evidence="9">
    <location>
        <begin position="84"/>
        <end position="105"/>
    </location>
</feature>
<keyword evidence="8" id="KW-0902">Two-component regulatory system</keyword>
<dbReference type="PANTHER" id="PTHR24421">
    <property type="entry name" value="NITRATE/NITRITE SENSOR PROTEIN NARX-RELATED"/>
    <property type="match status" value="1"/>
</dbReference>
<dbReference type="InterPro" id="IPR036890">
    <property type="entry name" value="HATPase_C_sf"/>
</dbReference>
<evidence type="ECO:0000313" key="11">
    <source>
        <dbReference type="EMBL" id="HIY64832.1"/>
    </source>
</evidence>
<comment type="caution">
    <text evidence="11">The sequence shown here is derived from an EMBL/GenBank/DDBJ whole genome shotgun (WGS) entry which is preliminary data.</text>
</comment>
<evidence type="ECO:0000256" key="4">
    <source>
        <dbReference type="ARBA" id="ARBA00022679"/>
    </source>
</evidence>
<keyword evidence="4" id="KW-0808">Transferase</keyword>
<feature type="domain" description="Signal transduction histidine kinase subgroup 3 dimerisation and phosphoacceptor" evidence="10">
    <location>
        <begin position="133"/>
        <end position="196"/>
    </location>
</feature>
<keyword evidence="6" id="KW-0418">Kinase</keyword>
<keyword evidence="9" id="KW-1133">Transmembrane helix</keyword>
<evidence type="ECO:0000256" key="9">
    <source>
        <dbReference type="SAM" id="Phobius"/>
    </source>
</evidence>
<evidence type="ECO:0000256" key="1">
    <source>
        <dbReference type="ARBA" id="ARBA00000085"/>
    </source>
</evidence>
<dbReference type="SUPFAM" id="SSF55874">
    <property type="entry name" value="ATPase domain of HSP90 chaperone/DNA topoisomerase II/histidine kinase"/>
    <property type="match status" value="1"/>
</dbReference>
<sequence>MRIVSTTPLRRGAEVLSAVGFGILGAVPEPDLTTVLLLGIVAVTIGIWSRGVRVGLWGLVVLVFASAARALWVDGYWIYLPEELPSALLRAGLPWLAAVALRQYISLGRQADQEREMKRRERAAELERRFAAERLHLAQSLHDDLGHSLSLVALTVGRLELDSSLPDSSRVALSNARQQVAQAVERLGDSVVSLRAGKPLGPPDIETVETLIRRARDAGAHLDVTRLPEESRLNMFGRDLVRRVVRESITNATRYAPSETITVHATDTGDQLSLCVSNQVRHGPLTMSTSGTGLAELAQTLAAVGGDLDVTRETDRFVVTATFPVAADPAVFGDEKQEDVGDGKPRSRSTRQARIRLVVATVAAIVIGLAVGEAALHFQKKRTVLTAEDFASISIGDAREDVLLQLPGHELPPSRGETRQPGCHFYAVTADSFNYAAGDAHMVCFDGDAVTKLEYIKGKHR</sequence>
<comment type="catalytic activity">
    <reaction evidence="1">
        <text>ATP + protein L-histidine = ADP + protein N-phospho-L-histidine.</text>
        <dbReference type="EC" id="2.7.13.3"/>
    </reaction>
</comment>
<evidence type="ECO:0000256" key="6">
    <source>
        <dbReference type="ARBA" id="ARBA00022777"/>
    </source>
</evidence>
<proteinExistence type="predicted"/>
<keyword evidence="9" id="KW-0472">Membrane</keyword>
<gene>
    <name evidence="11" type="ORF">H9830_00970</name>
</gene>
<dbReference type="PANTHER" id="PTHR24421:SF10">
    <property type="entry name" value="NITRATE_NITRITE SENSOR PROTEIN NARQ"/>
    <property type="match status" value="1"/>
</dbReference>
<dbReference type="InterPro" id="IPR011712">
    <property type="entry name" value="Sig_transdc_His_kin_sub3_dim/P"/>
</dbReference>
<organism evidence="11 12">
    <name type="scientific">Candidatus Agrococcus pullicola</name>
    <dbReference type="NCBI Taxonomy" id="2838429"/>
    <lineage>
        <taxon>Bacteria</taxon>
        <taxon>Bacillati</taxon>
        <taxon>Actinomycetota</taxon>
        <taxon>Actinomycetes</taxon>
        <taxon>Micrococcales</taxon>
        <taxon>Microbacteriaceae</taxon>
        <taxon>Agrococcus</taxon>
    </lineage>
</organism>
<keyword evidence="3" id="KW-0597">Phosphoprotein</keyword>
<dbReference type="Proteomes" id="UP000824005">
    <property type="component" value="Unassembled WGS sequence"/>
</dbReference>
<keyword evidence="7" id="KW-0067">ATP-binding</keyword>
<evidence type="ECO:0000256" key="3">
    <source>
        <dbReference type="ARBA" id="ARBA00022553"/>
    </source>
</evidence>
<dbReference type="GO" id="GO:0005524">
    <property type="term" value="F:ATP binding"/>
    <property type="evidence" value="ECO:0007669"/>
    <property type="project" value="UniProtKB-KW"/>
</dbReference>
<evidence type="ECO:0000256" key="8">
    <source>
        <dbReference type="ARBA" id="ARBA00023012"/>
    </source>
</evidence>
<dbReference type="Gene3D" id="1.20.5.1930">
    <property type="match status" value="1"/>
</dbReference>
<evidence type="ECO:0000313" key="12">
    <source>
        <dbReference type="Proteomes" id="UP000824005"/>
    </source>
</evidence>
<evidence type="ECO:0000256" key="2">
    <source>
        <dbReference type="ARBA" id="ARBA00012438"/>
    </source>
</evidence>
<feature type="transmembrane region" description="Helical" evidence="9">
    <location>
        <begin position="56"/>
        <end position="78"/>
    </location>
</feature>
<dbReference type="EMBL" id="DXDC01000025">
    <property type="protein sequence ID" value="HIY64832.1"/>
    <property type="molecule type" value="Genomic_DNA"/>
</dbReference>
<accession>A0A9D2C828</accession>
<dbReference type="Pfam" id="PF07730">
    <property type="entry name" value="HisKA_3"/>
    <property type="match status" value="1"/>
</dbReference>
<dbReference type="GO" id="GO:0046983">
    <property type="term" value="F:protein dimerization activity"/>
    <property type="evidence" value="ECO:0007669"/>
    <property type="project" value="InterPro"/>
</dbReference>
<evidence type="ECO:0000256" key="7">
    <source>
        <dbReference type="ARBA" id="ARBA00022840"/>
    </source>
</evidence>
<reference evidence="11" key="1">
    <citation type="journal article" date="2021" name="PeerJ">
        <title>Extensive microbial diversity within the chicken gut microbiome revealed by metagenomics and culture.</title>
        <authorList>
            <person name="Gilroy R."/>
            <person name="Ravi A."/>
            <person name="Getino M."/>
            <person name="Pursley I."/>
            <person name="Horton D.L."/>
            <person name="Alikhan N.F."/>
            <person name="Baker D."/>
            <person name="Gharbi K."/>
            <person name="Hall N."/>
            <person name="Watson M."/>
            <person name="Adriaenssens E.M."/>
            <person name="Foster-Nyarko E."/>
            <person name="Jarju S."/>
            <person name="Secka A."/>
            <person name="Antonio M."/>
            <person name="Oren A."/>
            <person name="Chaudhuri R.R."/>
            <person name="La Ragione R."/>
            <person name="Hildebrand F."/>
            <person name="Pallen M.J."/>
        </authorList>
    </citation>
    <scope>NUCLEOTIDE SEQUENCE</scope>
    <source>
        <strain evidence="11">ChiGjej1B1-98</strain>
    </source>
</reference>
<dbReference type="AlphaFoldDB" id="A0A9D2C828"/>
<protein>
    <recommendedName>
        <fullName evidence="2">histidine kinase</fullName>
        <ecNumber evidence="2">2.7.13.3</ecNumber>
    </recommendedName>
</protein>
<dbReference type="EC" id="2.7.13.3" evidence="2"/>
<dbReference type="GO" id="GO:0016020">
    <property type="term" value="C:membrane"/>
    <property type="evidence" value="ECO:0007669"/>
    <property type="project" value="InterPro"/>
</dbReference>
<feature type="transmembrane region" description="Helical" evidence="9">
    <location>
        <begin position="32"/>
        <end position="49"/>
    </location>
</feature>
<evidence type="ECO:0000259" key="10">
    <source>
        <dbReference type="Pfam" id="PF07730"/>
    </source>
</evidence>
<keyword evidence="9" id="KW-0812">Transmembrane</keyword>
<evidence type="ECO:0000256" key="5">
    <source>
        <dbReference type="ARBA" id="ARBA00022741"/>
    </source>
</evidence>
<feature type="transmembrane region" description="Helical" evidence="9">
    <location>
        <begin position="355"/>
        <end position="376"/>
    </location>
</feature>
<dbReference type="GO" id="GO:0000155">
    <property type="term" value="F:phosphorelay sensor kinase activity"/>
    <property type="evidence" value="ECO:0007669"/>
    <property type="project" value="InterPro"/>
</dbReference>
<dbReference type="InterPro" id="IPR050482">
    <property type="entry name" value="Sensor_HK_TwoCompSys"/>
</dbReference>
<name>A0A9D2C828_9MICO</name>
<reference evidence="11" key="2">
    <citation type="submission" date="2021-04" db="EMBL/GenBank/DDBJ databases">
        <authorList>
            <person name="Gilroy R."/>
        </authorList>
    </citation>
    <scope>NUCLEOTIDE SEQUENCE</scope>
    <source>
        <strain evidence="11">ChiGjej1B1-98</strain>
    </source>
</reference>